<evidence type="ECO:0000313" key="1">
    <source>
        <dbReference type="EMBL" id="MCP3735755.1"/>
    </source>
</evidence>
<dbReference type="EMBL" id="JAMLDY010000015">
    <property type="protein sequence ID" value="MCP3735755.1"/>
    <property type="molecule type" value="Genomic_DNA"/>
</dbReference>
<dbReference type="InterPro" id="IPR036250">
    <property type="entry name" value="AcylCo_DH-like_C"/>
</dbReference>
<dbReference type="Gene3D" id="2.40.110.10">
    <property type="entry name" value="Butyryl-CoA Dehydrogenase, subunit A, domain 2"/>
    <property type="match status" value="1"/>
</dbReference>
<dbReference type="SUPFAM" id="SSF47203">
    <property type="entry name" value="Acyl-CoA dehydrogenase C-terminal domain-like"/>
    <property type="match status" value="1"/>
</dbReference>
<keyword evidence="2" id="KW-1185">Reference proteome</keyword>
<dbReference type="Gene3D" id="1.20.140.10">
    <property type="entry name" value="Butyryl-CoA Dehydrogenase, subunit A, domain 3"/>
    <property type="match status" value="1"/>
</dbReference>
<dbReference type="InterPro" id="IPR046373">
    <property type="entry name" value="Acyl-CoA_Oxase/DH_mid-dom_sf"/>
</dbReference>
<dbReference type="Proteomes" id="UP001139486">
    <property type="component" value="Unassembled WGS sequence"/>
</dbReference>
<evidence type="ECO:0000313" key="2">
    <source>
        <dbReference type="Proteomes" id="UP001139486"/>
    </source>
</evidence>
<protein>
    <submittedName>
        <fullName evidence="1">Acyl-CoA/acyl-ACP dehydrogenase</fullName>
    </submittedName>
</protein>
<dbReference type="GO" id="GO:0016627">
    <property type="term" value="F:oxidoreductase activity, acting on the CH-CH group of donors"/>
    <property type="evidence" value="ECO:0007669"/>
    <property type="project" value="InterPro"/>
</dbReference>
<organism evidence="1 2">
    <name type="scientific">Sphingomonas liriopis</name>
    <dbReference type="NCBI Taxonomy" id="2949094"/>
    <lineage>
        <taxon>Bacteria</taxon>
        <taxon>Pseudomonadati</taxon>
        <taxon>Pseudomonadota</taxon>
        <taxon>Alphaproteobacteria</taxon>
        <taxon>Sphingomonadales</taxon>
        <taxon>Sphingomonadaceae</taxon>
        <taxon>Sphingomonas</taxon>
    </lineage>
</organism>
<accession>A0A9X2HZK6</accession>
<comment type="caution">
    <text evidence="1">The sequence shown here is derived from an EMBL/GenBank/DDBJ whole genome shotgun (WGS) entry which is preliminary data.</text>
</comment>
<sequence>MTDMAIRLRAAIAAAGWDHAPPRDPRDAAEYLAILRPLHATGRRDLPLGRLLEGHVDAGQIVQRYGNPDQVARLRHALAGGAMLGVWNAALPGEPLALADGRLRGAKSYASGAGVLTHALVTAQGDGGTRLLLLDLAATPPVVDRDWWRTTGMQRSETHRVRWPDVAVDDDAAIGEPDSYAREPYFSGGALRFVAVHAGGIAGLCDQVRDHLVATGRADDPFQAARLAEAFWLADQAAAFVRRAAVDWFEHDGEARLARIAATRLAVTDAAERAIALAQAAVGLAGQFLDHPLSALLADLAVYLRQPAPDAQRLRVGRAVRDGLLSPSL</sequence>
<dbReference type="InterPro" id="IPR009100">
    <property type="entry name" value="AcylCoA_DH/oxidase_NM_dom_sf"/>
</dbReference>
<gene>
    <name evidence="1" type="ORF">M9979_12810</name>
</gene>
<name>A0A9X2HZK6_9SPHN</name>
<reference evidence="1" key="1">
    <citation type="submission" date="2022-05" db="EMBL/GenBank/DDBJ databases">
        <title>Sphingomonas sp. strain RP10 Genome sequencing and assembly.</title>
        <authorList>
            <person name="Kim I."/>
        </authorList>
    </citation>
    <scope>NUCLEOTIDE SEQUENCE</scope>
    <source>
        <strain evidence="1">RP10</strain>
    </source>
</reference>
<dbReference type="SUPFAM" id="SSF56645">
    <property type="entry name" value="Acyl-CoA dehydrogenase NM domain-like"/>
    <property type="match status" value="1"/>
</dbReference>
<proteinExistence type="predicted"/>
<dbReference type="RefSeq" id="WP_254289755.1">
    <property type="nucleotide sequence ID" value="NZ_JAMLDY010000015.1"/>
</dbReference>
<dbReference type="AlphaFoldDB" id="A0A9X2HZK6"/>